<accession>A0ABD2KIC6</accession>
<name>A0ABD2KIC6_9BILA</name>
<organism evidence="1 2">
    <name type="scientific">Heterodera trifolii</name>
    <dbReference type="NCBI Taxonomy" id="157864"/>
    <lineage>
        <taxon>Eukaryota</taxon>
        <taxon>Metazoa</taxon>
        <taxon>Ecdysozoa</taxon>
        <taxon>Nematoda</taxon>
        <taxon>Chromadorea</taxon>
        <taxon>Rhabditida</taxon>
        <taxon>Tylenchina</taxon>
        <taxon>Tylenchomorpha</taxon>
        <taxon>Tylenchoidea</taxon>
        <taxon>Heteroderidae</taxon>
        <taxon>Heteroderinae</taxon>
        <taxon>Heterodera</taxon>
    </lineage>
</organism>
<evidence type="ECO:0000313" key="2">
    <source>
        <dbReference type="Proteomes" id="UP001620626"/>
    </source>
</evidence>
<dbReference type="EMBL" id="JBICBT010000750">
    <property type="protein sequence ID" value="KAL3102682.1"/>
    <property type="molecule type" value="Genomic_DNA"/>
</dbReference>
<protein>
    <submittedName>
        <fullName evidence="1">Uncharacterized protein</fullName>
    </submittedName>
</protein>
<proteinExistence type="predicted"/>
<reference evidence="1 2" key="1">
    <citation type="submission" date="2024-10" db="EMBL/GenBank/DDBJ databases">
        <authorList>
            <person name="Kim D."/>
        </authorList>
    </citation>
    <scope>NUCLEOTIDE SEQUENCE [LARGE SCALE GENOMIC DNA]</scope>
    <source>
        <strain evidence="1">BH-2024</strain>
    </source>
</reference>
<comment type="caution">
    <text evidence="1">The sequence shown here is derived from an EMBL/GenBank/DDBJ whole genome shotgun (WGS) entry which is preliminary data.</text>
</comment>
<sequence length="205" mass="22618">MGSSNSISEYHSKWKNQKWCDCGTSHFRAIKIDWRSHKMMNGAAEAGLHVVRGAVAVATLGISTVFNGGIAAPLHHAVLVIFVCDKCGGGEYWATYELATKGKEFNANEPPRVQLANPPITHVLSAHGCDYLLPCCINIFQSGNKKALESVRMQFSDLGLDHISDAFVKGFNMEMICAKCAKEVKHIDELCYCTEATNKCHHCNW</sequence>
<keyword evidence="2" id="KW-1185">Reference proteome</keyword>
<dbReference type="AlphaFoldDB" id="A0ABD2KIC6"/>
<gene>
    <name evidence="1" type="ORF">niasHT_027770</name>
</gene>
<evidence type="ECO:0000313" key="1">
    <source>
        <dbReference type="EMBL" id="KAL3102682.1"/>
    </source>
</evidence>
<dbReference type="Proteomes" id="UP001620626">
    <property type="component" value="Unassembled WGS sequence"/>
</dbReference>